<dbReference type="EMBL" id="KN567721">
    <property type="protein sequence ID" value="KHJ84593.1"/>
    <property type="molecule type" value="Genomic_DNA"/>
</dbReference>
<keyword evidence="3 5" id="KW-0863">Zinc-finger</keyword>
<evidence type="ECO:0000313" key="8">
    <source>
        <dbReference type="EMBL" id="KHJ84593.1"/>
    </source>
</evidence>
<feature type="compositionally biased region" description="Polar residues" evidence="6">
    <location>
        <begin position="110"/>
        <end position="125"/>
    </location>
</feature>
<evidence type="ECO:0000256" key="5">
    <source>
        <dbReference type="PROSITE-ProRule" id="PRU00042"/>
    </source>
</evidence>
<evidence type="ECO:0000256" key="2">
    <source>
        <dbReference type="ARBA" id="ARBA00022737"/>
    </source>
</evidence>
<gene>
    <name evidence="8" type="ORF">OESDEN_15691</name>
</gene>
<dbReference type="Gene3D" id="3.30.160.60">
    <property type="entry name" value="Classic Zinc Finger"/>
    <property type="match status" value="1"/>
</dbReference>
<dbReference type="SMART" id="SM00355">
    <property type="entry name" value="ZnF_C2H2"/>
    <property type="match status" value="1"/>
</dbReference>
<name>A0A0B1SGY7_OESDE</name>
<evidence type="ECO:0000256" key="6">
    <source>
        <dbReference type="SAM" id="MobiDB-lite"/>
    </source>
</evidence>
<dbReference type="GO" id="GO:0000981">
    <property type="term" value="F:DNA-binding transcription factor activity, RNA polymerase II-specific"/>
    <property type="evidence" value="ECO:0007669"/>
    <property type="project" value="TreeGrafter"/>
</dbReference>
<evidence type="ECO:0000256" key="1">
    <source>
        <dbReference type="ARBA" id="ARBA00022723"/>
    </source>
</evidence>
<evidence type="ECO:0000256" key="4">
    <source>
        <dbReference type="ARBA" id="ARBA00022833"/>
    </source>
</evidence>
<dbReference type="SUPFAM" id="SSF57667">
    <property type="entry name" value="beta-beta-alpha zinc fingers"/>
    <property type="match status" value="1"/>
</dbReference>
<keyword evidence="2" id="KW-0677">Repeat</keyword>
<reference evidence="8 9" key="1">
    <citation type="submission" date="2014-03" db="EMBL/GenBank/DDBJ databases">
        <title>Draft genome of the hookworm Oesophagostomum dentatum.</title>
        <authorList>
            <person name="Mitreva M."/>
        </authorList>
    </citation>
    <scope>NUCLEOTIDE SEQUENCE [LARGE SCALE GENOMIC DNA]</scope>
    <source>
        <strain evidence="8 9">OD-Hann</strain>
    </source>
</reference>
<dbReference type="FunFam" id="3.30.160.60:FF:000072">
    <property type="entry name" value="zinc finger protein 143 isoform X1"/>
    <property type="match status" value="1"/>
</dbReference>
<organism evidence="8 9">
    <name type="scientific">Oesophagostomum dentatum</name>
    <name type="common">Nodular worm</name>
    <dbReference type="NCBI Taxonomy" id="61180"/>
    <lineage>
        <taxon>Eukaryota</taxon>
        <taxon>Metazoa</taxon>
        <taxon>Ecdysozoa</taxon>
        <taxon>Nematoda</taxon>
        <taxon>Chromadorea</taxon>
        <taxon>Rhabditida</taxon>
        <taxon>Rhabditina</taxon>
        <taxon>Rhabditomorpha</taxon>
        <taxon>Strongyloidea</taxon>
        <taxon>Strongylidae</taxon>
        <taxon>Oesophagostomum</taxon>
    </lineage>
</organism>
<dbReference type="GO" id="GO:0045944">
    <property type="term" value="P:positive regulation of transcription by RNA polymerase II"/>
    <property type="evidence" value="ECO:0007669"/>
    <property type="project" value="UniProtKB-ARBA"/>
</dbReference>
<proteinExistence type="predicted"/>
<evidence type="ECO:0000313" key="9">
    <source>
        <dbReference type="Proteomes" id="UP000053660"/>
    </source>
</evidence>
<dbReference type="AlphaFoldDB" id="A0A0B1SGY7"/>
<sequence>MCKWCIRITYTCAHMKDVIIQDISAARRALTAHIRSVHTNIRPYVCETCQKAFVRRNDLKMHTLTHTSETAFHCECGSKFRRLIYLKKHQRLCTSRGNATKVTKEEPEPQSDSTETNEAASDQNL</sequence>
<accession>A0A0B1SGY7</accession>
<dbReference type="GO" id="GO:0008270">
    <property type="term" value="F:zinc ion binding"/>
    <property type="evidence" value="ECO:0007669"/>
    <property type="project" value="UniProtKB-KW"/>
</dbReference>
<evidence type="ECO:0000256" key="3">
    <source>
        <dbReference type="ARBA" id="ARBA00022771"/>
    </source>
</evidence>
<dbReference type="InterPro" id="IPR036236">
    <property type="entry name" value="Znf_C2H2_sf"/>
</dbReference>
<dbReference type="OrthoDB" id="8114442at2759"/>
<evidence type="ECO:0000259" key="7">
    <source>
        <dbReference type="PROSITE" id="PS50157"/>
    </source>
</evidence>
<dbReference type="GO" id="GO:0005634">
    <property type="term" value="C:nucleus"/>
    <property type="evidence" value="ECO:0007669"/>
    <property type="project" value="UniProtKB-ARBA"/>
</dbReference>
<dbReference type="PROSITE" id="PS00028">
    <property type="entry name" value="ZINC_FINGER_C2H2_1"/>
    <property type="match status" value="1"/>
</dbReference>
<dbReference type="InterPro" id="IPR013087">
    <property type="entry name" value="Znf_C2H2_type"/>
</dbReference>
<dbReference type="PANTHER" id="PTHR19818">
    <property type="entry name" value="ZINC FINGER PROTEIN ZIC AND GLI"/>
    <property type="match status" value="1"/>
</dbReference>
<dbReference type="InterPro" id="IPR050329">
    <property type="entry name" value="GLI_C2H2-zinc-finger"/>
</dbReference>
<keyword evidence="9" id="KW-1185">Reference proteome</keyword>
<keyword evidence="1" id="KW-0479">Metal-binding</keyword>
<dbReference type="PANTHER" id="PTHR19818:SF139">
    <property type="entry name" value="PAIR-RULE PROTEIN ODD-PAIRED"/>
    <property type="match status" value="1"/>
</dbReference>
<dbReference type="Proteomes" id="UP000053660">
    <property type="component" value="Unassembled WGS sequence"/>
</dbReference>
<keyword evidence="4" id="KW-0862">Zinc</keyword>
<dbReference type="GO" id="GO:0000978">
    <property type="term" value="F:RNA polymerase II cis-regulatory region sequence-specific DNA binding"/>
    <property type="evidence" value="ECO:0007669"/>
    <property type="project" value="TreeGrafter"/>
</dbReference>
<dbReference type="PROSITE" id="PS50157">
    <property type="entry name" value="ZINC_FINGER_C2H2_2"/>
    <property type="match status" value="1"/>
</dbReference>
<feature type="region of interest" description="Disordered" evidence="6">
    <location>
        <begin position="97"/>
        <end position="125"/>
    </location>
</feature>
<feature type="domain" description="C2H2-type" evidence="7">
    <location>
        <begin position="44"/>
        <end position="71"/>
    </location>
</feature>
<protein>
    <submittedName>
        <fullName evidence="8">Zinc finger, C2H2 type</fullName>
    </submittedName>
</protein>